<organism evidence="1 2">
    <name type="scientific">Candidatus Abyssobacteria bacterium SURF_17</name>
    <dbReference type="NCBI Taxonomy" id="2093361"/>
    <lineage>
        <taxon>Bacteria</taxon>
        <taxon>Pseudomonadati</taxon>
        <taxon>Candidatus Hydrogenedentota</taxon>
        <taxon>Candidatus Abyssobacteria</taxon>
    </lineage>
</organism>
<comment type="caution">
    <text evidence="1">The sequence shown here is derived from an EMBL/GenBank/DDBJ whole genome shotgun (WGS) entry which is preliminary data.</text>
</comment>
<sequence>MTDRNPFARFSIHATYGASVPLKVLMLSDKTTAPGRRCRAIINNRKIEVLPSIHQDHIHRAAGMCKGLLGITDSDIDIFT</sequence>
<proteinExistence type="predicted"/>
<reference evidence="1 2" key="1">
    <citation type="journal article" date="2017" name="ISME J.">
        <title>Energy and carbon metabolisms in a deep terrestrial subsurface fluid microbial community.</title>
        <authorList>
            <person name="Momper L."/>
            <person name="Jungbluth S.P."/>
            <person name="Lee M.D."/>
            <person name="Amend J.P."/>
        </authorList>
    </citation>
    <scope>NUCLEOTIDE SEQUENCE [LARGE SCALE GENOMIC DNA]</scope>
    <source>
        <strain evidence="1">SURF_17</strain>
    </source>
</reference>
<evidence type="ECO:0000313" key="1">
    <source>
        <dbReference type="EMBL" id="RJP68057.1"/>
    </source>
</evidence>
<dbReference type="Proteomes" id="UP000285961">
    <property type="component" value="Unassembled WGS sequence"/>
</dbReference>
<dbReference type="EMBL" id="QZKI01000095">
    <property type="protein sequence ID" value="RJP68057.1"/>
    <property type="molecule type" value="Genomic_DNA"/>
</dbReference>
<dbReference type="AlphaFoldDB" id="A0A419EUT2"/>
<evidence type="ECO:0000313" key="2">
    <source>
        <dbReference type="Proteomes" id="UP000285961"/>
    </source>
</evidence>
<name>A0A419EUT2_9BACT</name>
<gene>
    <name evidence="1" type="ORF">C4532_13550</name>
</gene>
<accession>A0A419EUT2</accession>
<protein>
    <submittedName>
        <fullName evidence="1">Uncharacterized protein</fullName>
    </submittedName>
</protein>